<dbReference type="EMBL" id="BMNL01000001">
    <property type="protein sequence ID" value="GGP19029.1"/>
    <property type="molecule type" value="Genomic_DNA"/>
</dbReference>
<dbReference type="Gene3D" id="3.40.50.720">
    <property type="entry name" value="NAD(P)-binding Rossmann-like Domain"/>
    <property type="match status" value="1"/>
</dbReference>
<organism evidence="1 2">
    <name type="scientific">Thermocladium modestius</name>
    <dbReference type="NCBI Taxonomy" id="62609"/>
    <lineage>
        <taxon>Archaea</taxon>
        <taxon>Thermoproteota</taxon>
        <taxon>Thermoprotei</taxon>
        <taxon>Thermoproteales</taxon>
        <taxon>Thermoproteaceae</taxon>
        <taxon>Thermocladium</taxon>
    </lineage>
</organism>
<keyword evidence="2" id="KW-1185">Reference proteome</keyword>
<evidence type="ECO:0000313" key="1">
    <source>
        <dbReference type="EMBL" id="GGP19029.1"/>
    </source>
</evidence>
<dbReference type="AlphaFoldDB" id="A0A830GSB4"/>
<gene>
    <name evidence="1" type="ORF">GCM10007981_01060</name>
</gene>
<proteinExistence type="predicted"/>
<comment type="caution">
    <text evidence="1">The sequence shown here is derived from an EMBL/GenBank/DDBJ whole genome shotgun (WGS) entry which is preliminary data.</text>
</comment>
<name>A0A830GSB4_9CREN</name>
<evidence type="ECO:0000313" key="2">
    <source>
        <dbReference type="Proteomes" id="UP000610960"/>
    </source>
</evidence>
<protein>
    <submittedName>
        <fullName evidence="1">Uncharacterized protein</fullName>
    </submittedName>
</protein>
<sequence length="334" mass="36223">MATVKIKINRNARFFILGKDEIEILIDDGINASRIVLEDDERKGVLSDAVRRIIEWAPDQYDEAVRGISSSFGLREDEARELIDSMIRYNIIEAVSSDGSGAGQYDGLMDSIRRAGAVGNDGGRAVVSILDLMGGESMRDLRRAMELLGRDGFVHRYLSPDEVGRVGEGSGREAVVMLGGLNHLRGMVRLTRQVIDRGGVFIIYIVIGGNEVFLFDTIPRRTGCVEDFLGQLVIGGSEELRFAGGDGLDVASPMHLNNALLFMALGFAVYDALHLLNTGEGLLTAKVLSINSVTLNMRLSKLLRSPFCGTCGSGHALMESVVREGVGSGEDKDD</sequence>
<accession>A0A830GSB4</accession>
<dbReference type="Proteomes" id="UP000610960">
    <property type="component" value="Unassembled WGS sequence"/>
</dbReference>
<reference evidence="1" key="1">
    <citation type="journal article" date="2014" name="Int. J. Syst. Evol. Microbiol.">
        <title>Complete genome sequence of Corynebacterium casei LMG S-19264T (=DSM 44701T), isolated from a smear-ripened cheese.</title>
        <authorList>
            <consortium name="US DOE Joint Genome Institute (JGI-PGF)"/>
            <person name="Walter F."/>
            <person name="Albersmeier A."/>
            <person name="Kalinowski J."/>
            <person name="Ruckert C."/>
        </authorList>
    </citation>
    <scope>NUCLEOTIDE SEQUENCE</scope>
    <source>
        <strain evidence="1">JCM 10088</strain>
    </source>
</reference>
<reference evidence="1" key="2">
    <citation type="submission" date="2020-09" db="EMBL/GenBank/DDBJ databases">
        <authorList>
            <person name="Sun Q."/>
            <person name="Ohkuma M."/>
        </authorList>
    </citation>
    <scope>NUCLEOTIDE SEQUENCE</scope>
    <source>
        <strain evidence="1">JCM 10088</strain>
    </source>
</reference>